<dbReference type="AlphaFoldDB" id="A0A1I8EZA8"/>
<dbReference type="PANTHER" id="PTHR37427:SF2">
    <property type="entry name" value="SECRETED PROTEIN"/>
    <property type="match status" value="1"/>
</dbReference>
<evidence type="ECO:0000256" key="1">
    <source>
        <dbReference type="SAM" id="SignalP"/>
    </source>
</evidence>
<evidence type="ECO:0000313" key="2">
    <source>
        <dbReference type="WBParaSite" id="maker-PairedContig_65-snap-gene-0.5-mRNA-1"/>
    </source>
</evidence>
<accession>A0A1I8EZA8</accession>
<dbReference type="STRING" id="6293.A0A1I8EZA8"/>
<proteinExistence type="predicted"/>
<keyword evidence="1" id="KW-0732">Signal</keyword>
<organism evidence="2">
    <name type="scientific">Wuchereria bancrofti</name>
    <dbReference type="NCBI Taxonomy" id="6293"/>
    <lineage>
        <taxon>Eukaryota</taxon>
        <taxon>Metazoa</taxon>
        <taxon>Ecdysozoa</taxon>
        <taxon>Nematoda</taxon>
        <taxon>Chromadorea</taxon>
        <taxon>Rhabditida</taxon>
        <taxon>Spirurina</taxon>
        <taxon>Spiruromorpha</taxon>
        <taxon>Filarioidea</taxon>
        <taxon>Onchocercidae</taxon>
        <taxon>Wuchereria</taxon>
    </lineage>
</organism>
<sequence length="165" mass="18303">MILSLVFCISLLSFSIIQTTIGCDIIMRVKSLTHTPFHAQIIAPDGNSSEKKLLKKNERLTFQEKADKCSLGPFQIKTISDKKEESVKVTLNGIGVVNYEVGDDLIPKQIFRQGAECKGQCAPLGAVIQPHKTTTAITIGYVDMNKKMMIDDDDIKRMNKCANNN</sequence>
<dbReference type="PANTHER" id="PTHR37427">
    <property type="entry name" value="PROTEIN CBG20963-RELATED"/>
    <property type="match status" value="1"/>
</dbReference>
<reference evidence="2" key="1">
    <citation type="submission" date="2016-11" db="UniProtKB">
        <authorList>
            <consortium name="WormBaseParasite"/>
        </authorList>
    </citation>
    <scope>IDENTIFICATION</scope>
    <source>
        <strain evidence="2">pt0022</strain>
    </source>
</reference>
<dbReference type="WBParaSite" id="maker-PairedContig_65-snap-gene-0.5-mRNA-1">
    <property type="protein sequence ID" value="maker-PairedContig_65-snap-gene-0.5-mRNA-1"/>
    <property type="gene ID" value="maker-PairedContig_65-snap-gene-0.5"/>
</dbReference>
<protein>
    <submittedName>
        <fullName evidence="2">Immunogenic protein 3</fullName>
    </submittedName>
</protein>
<feature type="chain" id="PRO_5009318494" evidence="1">
    <location>
        <begin position="23"/>
        <end position="165"/>
    </location>
</feature>
<name>A0A1I8EZA8_WUCBA</name>
<feature type="signal peptide" evidence="1">
    <location>
        <begin position="1"/>
        <end position="22"/>
    </location>
</feature>